<name>A0A193BUE3_AMYOR</name>
<dbReference type="SUPFAM" id="SSF46785">
    <property type="entry name" value="Winged helix' DNA-binding domain"/>
    <property type="match status" value="1"/>
</dbReference>
<dbReference type="InterPro" id="IPR019885">
    <property type="entry name" value="Tscrpt_reg_HTH_AsnC-type_CS"/>
</dbReference>
<evidence type="ECO:0000259" key="4">
    <source>
        <dbReference type="PROSITE" id="PS50956"/>
    </source>
</evidence>
<proteinExistence type="predicted"/>
<keyword evidence="3" id="KW-0804">Transcription</keyword>
<dbReference type="InterPro" id="IPR019887">
    <property type="entry name" value="Tscrpt_reg_AsnC/Lrp_C"/>
</dbReference>
<dbReference type="PRINTS" id="PR00033">
    <property type="entry name" value="HTHASNC"/>
</dbReference>
<dbReference type="GO" id="GO:0043565">
    <property type="term" value="F:sequence-specific DNA binding"/>
    <property type="evidence" value="ECO:0007669"/>
    <property type="project" value="InterPro"/>
</dbReference>
<dbReference type="RefSeq" id="WP_044852722.1">
    <property type="nucleotide sequence ID" value="NZ_CP016174.1"/>
</dbReference>
<evidence type="ECO:0000256" key="1">
    <source>
        <dbReference type="ARBA" id="ARBA00023015"/>
    </source>
</evidence>
<dbReference type="PROSITE" id="PS50956">
    <property type="entry name" value="HTH_ASNC_2"/>
    <property type="match status" value="1"/>
</dbReference>
<dbReference type="Gene3D" id="1.10.10.10">
    <property type="entry name" value="Winged helix-like DNA-binding domain superfamily/Winged helix DNA-binding domain"/>
    <property type="match status" value="1"/>
</dbReference>
<dbReference type="Pfam" id="PF13412">
    <property type="entry name" value="HTH_24"/>
    <property type="match status" value="1"/>
</dbReference>
<dbReference type="InterPro" id="IPR011008">
    <property type="entry name" value="Dimeric_a/b-barrel"/>
</dbReference>
<feature type="domain" description="HTH asnC-type" evidence="4">
    <location>
        <begin position="1"/>
        <end position="62"/>
    </location>
</feature>
<dbReference type="CDD" id="cd00090">
    <property type="entry name" value="HTH_ARSR"/>
    <property type="match status" value="1"/>
</dbReference>
<keyword evidence="2" id="KW-0238">DNA-binding</keyword>
<protein>
    <submittedName>
        <fullName evidence="5">ArsR family transcriptional regulator</fullName>
    </submittedName>
</protein>
<evidence type="ECO:0000256" key="2">
    <source>
        <dbReference type="ARBA" id="ARBA00023125"/>
    </source>
</evidence>
<dbReference type="PANTHER" id="PTHR30154:SF34">
    <property type="entry name" value="TRANSCRIPTIONAL REGULATOR AZLB"/>
    <property type="match status" value="1"/>
</dbReference>
<dbReference type="InterPro" id="IPR000485">
    <property type="entry name" value="AsnC-type_HTH_dom"/>
</dbReference>
<dbReference type="InterPro" id="IPR019888">
    <property type="entry name" value="Tscrpt_reg_AsnC-like"/>
</dbReference>
<keyword evidence="6" id="KW-1185">Reference proteome</keyword>
<dbReference type="PROSITE" id="PS00519">
    <property type="entry name" value="HTH_ASNC_1"/>
    <property type="match status" value="1"/>
</dbReference>
<dbReference type="SMART" id="SM00344">
    <property type="entry name" value="HTH_ASNC"/>
    <property type="match status" value="1"/>
</dbReference>
<dbReference type="InterPro" id="IPR036390">
    <property type="entry name" value="WH_DNA-bd_sf"/>
</dbReference>
<organism evidence="5 6">
    <name type="scientific">Amycolatopsis orientalis</name>
    <name type="common">Nocardia orientalis</name>
    <dbReference type="NCBI Taxonomy" id="31958"/>
    <lineage>
        <taxon>Bacteria</taxon>
        <taxon>Bacillati</taxon>
        <taxon>Actinomycetota</taxon>
        <taxon>Actinomycetes</taxon>
        <taxon>Pseudonocardiales</taxon>
        <taxon>Pseudonocardiaceae</taxon>
        <taxon>Amycolatopsis</taxon>
    </lineage>
</organism>
<evidence type="ECO:0000313" key="6">
    <source>
        <dbReference type="Proteomes" id="UP000093695"/>
    </source>
</evidence>
<evidence type="ECO:0000313" key="5">
    <source>
        <dbReference type="EMBL" id="ANN15846.1"/>
    </source>
</evidence>
<dbReference type="KEGG" id="aori:SD37_09435"/>
<dbReference type="PANTHER" id="PTHR30154">
    <property type="entry name" value="LEUCINE-RESPONSIVE REGULATORY PROTEIN"/>
    <property type="match status" value="1"/>
</dbReference>
<dbReference type="Pfam" id="PF01037">
    <property type="entry name" value="AsnC_trans_reg"/>
    <property type="match status" value="1"/>
</dbReference>
<evidence type="ECO:0000256" key="3">
    <source>
        <dbReference type="ARBA" id="ARBA00023163"/>
    </source>
</evidence>
<gene>
    <name evidence="5" type="ORF">SD37_09435</name>
</gene>
<dbReference type="STRING" id="31958.SD37_09435"/>
<dbReference type="InterPro" id="IPR011991">
    <property type="entry name" value="ArsR-like_HTH"/>
</dbReference>
<reference evidence="5 6" key="1">
    <citation type="journal article" date="2015" name="Genome Announc.">
        <title>Draft Genome Sequence of Norvancomycin-Producing Strain Amycolatopsis orientalis CPCC200066.</title>
        <authorList>
            <person name="Lei X."/>
            <person name="Yuan F."/>
            <person name="Shi Y."/>
            <person name="Li X."/>
            <person name="Wang L."/>
            <person name="Hong B."/>
        </authorList>
    </citation>
    <scope>NUCLEOTIDE SEQUENCE [LARGE SCALE GENOMIC DNA]</scope>
    <source>
        <strain evidence="5 6">B-37</strain>
    </source>
</reference>
<dbReference type="Gene3D" id="3.30.70.920">
    <property type="match status" value="1"/>
</dbReference>
<keyword evidence="1" id="KW-0805">Transcription regulation</keyword>
<accession>A0A193BUE3</accession>
<sequence>MDSIDRAIIDQLRRDCRQSNIQLADAVGLTPSPCLRRVKRLEDEGIITGYHAAVAPAAIDRSFEVLVDIDVQDQTPAGSKRFEAELIAYDEVVEARRMFGSPDFYVLTATKDLAAYERFLTTKLMALPGIGRLQSRFPMVTIKSDVTRLAERTLNWPSGT</sequence>
<dbReference type="EMBL" id="CP016174">
    <property type="protein sequence ID" value="ANN15846.1"/>
    <property type="molecule type" value="Genomic_DNA"/>
</dbReference>
<dbReference type="Proteomes" id="UP000093695">
    <property type="component" value="Chromosome"/>
</dbReference>
<dbReference type="SUPFAM" id="SSF54909">
    <property type="entry name" value="Dimeric alpha+beta barrel"/>
    <property type="match status" value="1"/>
</dbReference>
<dbReference type="InterPro" id="IPR036388">
    <property type="entry name" value="WH-like_DNA-bd_sf"/>
</dbReference>
<dbReference type="GO" id="GO:0043200">
    <property type="term" value="P:response to amino acid"/>
    <property type="evidence" value="ECO:0007669"/>
    <property type="project" value="TreeGrafter"/>
</dbReference>
<dbReference type="GO" id="GO:0005829">
    <property type="term" value="C:cytosol"/>
    <property type="evidence" value="ECO:0007669"/>
    <property type="project" value="TreeGrafter"/>
</dbReference>
<dbReference type="AlphaFoldDB" id="A0A193BUE3"/>